<proteinExistence type="predicted"/>
<evidence type="ECO:0000313" key="3">
    <source>
        <dbReference type="Proteomes" id="UP000799778"/>
    </source>
</evidence>
<feature type="region of interest" description="Disordered" evidence="1">
    <location>
        <begin position="1"/>
        <end position="44"/>
    </location>
</feature>
<accession>A0A6A5XJE7</accession>
<name>A0A6A5XJE7_9PLEO</name>
<dbReference type="EMBL" id="ML978072">
    <property type="protein sequence ID" value="KAF2012947.1"/>
    <property type="molecule type" value="Genomic_DNA"/>
</dbReference>
<organism evidence="2 3">
    <name type="scientific">Aaosphaeria arxii CBS 175.79</name>
    <dbReference type="NCBI Taxonomy" id="1450172"/>
    <lineage>
        <taxon>Eukaryota</taxon>
        <taxon>Fungi</taxon>
        <taxon>Dikarya</taxon>
        <taxon>Ascomycota</taxon>
        <taxon>Pezizomycotina</taxon>
        <taxon>Dothideomycetes</taxon>
        <taxon>Pleosporomycetidae</taxon>
        <taxon>Pleosporales</taxon>
        <taxon>Pleosporales incertae sedis</taxon>
        <taxon>Aaosphaeria</taxon>
    </lineage>
</organism>
<gene>
    <name evidence="2" type="ORF">BU24DRAFT_261872</name>
</gene>
<evidence type="ECO:0000313" key="2">
    <source>
        <dbReference type="EMBL" id="KAF2012947.1"/>
    </source>
</evidence>
<dbReference type="RefSeq" id="XP_033381286.1">
    <property type="nucleotide sequence ID" value="XM_033522505.1"/>
</dbReference>
<dbReference type="AlphaFoldDB" id="A0A6A5XJE7"/>
<feature type="compositionally biased region" description="Polar residues" evidence="1">
    <location>
        <begin position="1"/>
        <end position="12"/>
    </location>
</feature>
<feature type="compositionally biased region" description="Low complexity" evidence="1">
    <location>
        <begin position="13"/>
        <end position="44"/>
    </location>
</feature>
<sequence>MSSPIQIPHSNISTQQPQYQHQTYSSQSSLPISHFSTSSSSTASTITPSRYLEACRAARSADTCEGSDGEDTTAQCTGTVQRERQLLFLMGFGGQGSGATLGLG</sequence>
<protein>
    <submittedName>
        <fullName evidence="2">Uncharacterized protein</fullName>
    </submittedName>
</protein>
<evidence type="ECO:0000256" key="1">
    <source>
        <dbReference type="SAM" id="MobiDB-lite"/>
    </source>
</evidence>
<dbReference type="Proteomes" id="UP000799778">
    <property type="component" value="Unassembled WGS sequence"/>
</dbReference>
<dbReference type="GeneID" id="54279902"/>
<reference evidence="2" key="1">
    <citation type="journal article" date="2020" name="Stud. Mycol.">
        <title>101 Dothideomycetes genomes: a test case for predicting lifestyles and emergence of pathogens.</title>
        <authorList>
            <person name="Haridas S."/>
            <person name="Albert R."/>
            <person name="Binder M."/>
            <person name="Bloem J."/>
            <person name="Labutti K."/>
            <person name="Salamov A."/>
            <person name="Andreopoulos B."/>
            <person name="Baker S."/>
            <person name="Barry K."/>
            <person name="Bills G."/>
            <person name="Bluhm B."/>
            <person name="Cannon C."/>
            <person name="Castanera R."/>
            <person name="Culley D."/>
            <person name="Daum C."/>
            <person name="Ezra D."/>
            <person name="Gonzalez J."/>
            <person name="Henrissat B."/>
            <person name="Kuo A."/>
            <person name="Liang C."/>
            <person name="Lipzen A."/>
            <person name="Lutzoni F."/>
            <person name="Magnuson J."/>
            <person name="Mondo S."/>
            <person name="Nolan M."/>
            <person name="Ohm R."/>
            <person name="Pangilinan J."/>
            <person name="Park H.-J."/>
            <person name="Ramirez L."/>
            <person name="Alfaro M."/>
            <person name="Sun H."/>
            <person name="Tritt A."/>
            <person name="Yoshinaga Y."/>
            <person name="Zwiers L.-H."/>
            <person name="Turgeon B."/>
            <person name="Goodwin S."/>
            <person name="Spatafora J."/>
            <person name="Crous P."/>
            <person name="Grigoriev I."/>
        </authorList>
    </citation>
    <scope>NUCLEOTIDE SEQUENCE</scope>
    <source>
        <strain evidence="2">CBS 175.79</strain>
    </source>
</reference>
<keyword evidence="3" id="KW-1185">Reference proteome</keyword>